<comment type="caution">
    <text evidence="2">The sequence shown here is derived from an EMBL/GenBank/DDBJ whole genome shotgun (WGS) entry which is preliminary data.</text>
</comment>
<keyword evidence="2" id="KW-0378">Hydrolase</keyword>
<proteinExistence type="predicted"/>
<dbReference type="InterPro" id="IPR050266">
    <property type="entry name" value="AB_hydrolase_sf"/>
</dbReference>
<dbReference type="Proteomes" id="UP001500909">
    <property type="component" value="Unassembled WGS sequence"/>
</dbReference>
<dbReference type="PANTHER" id="PTHR43798">
    <property type="entry name" value="MONOACYLGLYCEROL LIPASE"/>
    <property type="match status" value="1"/>
</dbReference>
<dbReference type="EMBL" id="BAAABY010000030">
    <property type="protein sequence ID" value="GAA0472918.1"/>
    <property type="molecule type" value="Genomic_DNA"/>
</dbReference>
<dbReference type="SUPFAM" id="SSF53474">
    <property type="entry name" value="alpha/beta-Hydrolases"/>
    <property type="match status" value="1"/>
</dbReference>
<evidence type="ECO:0000313" key="2">
    <source>
        <dbReference type="EMBL" id="GAA0472918.1"/>
    </source>
</evidence>
<reference evidence="3" key="1">
    <citation type="journal article" date="2019" name="Int. J. Syst. Evol. Microbiol.">
        <title>The Global Catalogue of Microorganisms (GCM) 10K type strain sequencing project: providing services to taxonomists for standard genome sequencing and annotation.</title>
        <authorList>
            <consortium name="The Broad Institute Genomics Platform"/>
            <consortium name="The Broad Institute Genome Sequencing Center for Infectious Disease"/>
            <person name="Wu L."/>
            <person name="Ma J."/>
        </authorList>
    </citation>
    <scope>NUCLEOTIDE SEQUENCE [LARGE SCALE GENOMIC DNA]</scope>
    <source>
        <strain evidence="3">JCM 4805</strain>
    </source>
</reference>
<sequence length="271" mass="28129">MAELRVLAPDGVPLTALDDGGSGPTVLVVHPGGRGPESWDEVARLLTEGFRVVRIRRRIYEPGVRIGRDHSMAVEAADVLAVAESLAAAGPVLLVGHSSGAVAALEAALRDPSPFAGVVAYDPPIPTRSLLVGEAGPRARAALGAGDPAEAIRIHLRTITGLPDEVVAGALTDPRVQALIATHAEAQIVEDEIIDALGLGVDRYGALRLPVTLLQGERSFPHLHERVADLAVVLPDARVVTLPGQGHGANSDAPEELAEEIREAAKGVFAG</sequence>
<gene>
    <name evidence="2" type="ORF">GCM10010361_41410</name>
</gene>
<dbReference type="PANTHER" id="PTHR43798:SF33">
    <property type="entry name" value="HYDROLASE, PUTATIVE (AFU_ORTHOLOGUE AFUA_2G14860)-RELATED"/>
    <property type="match status" value="1"/>
</dbReference>
<dbReference type="GO" id="GO:0016787">
    <property type="term" value="F:hydrolase activity"/>
    <property type="evidence" value="ECO:0007669"/>
    <property type="project" value="UniProtKB-KW"/>
</dbReference>
<dbReference type="InterPro" id="IPR029058">
    <property type="entry name" value="AB_hydrolase_fold"/>
</dbReference>
<accession>A0ABP3K6S3</accession>
<evidence type="ECO:0000313" key="3">
    <source>
        <dbReference type="Proteomes" id="UP001500909"/>
    </source>
</evidence>
<dbReference type="InterPro" id="IPR000073">
    <property type="entry name" value="AB_hydrolase_1"/>
</dbReference>
<organism evidence="2 3">
    <name type="scientific">Streptomyces olivaceiscleroticus</name>
    <dbReference type="NCBI Taxonomy" id="68245"/>
    <lineage>
        <taxon>Bacteria</taxon>
        <taxon>Bacillati</taxon>
        <taxon>Actinomycetota</taxon>
        <taxon>Actinomycetes</taxon>
        <taxon>Kitasatosporales</taxon>
        <taxon>Streptomycetaceae</taxon>
        <taxon>Streptomyces</taxon>
    </lineage>
</organism>
<name>A0ABP3K6S3_9ACTN</name>
<protein>
    <submittedName>
        <fullName evidence="2">Alpha/beta fold hydrolase</fullName>
    </submittedName>
</protein>
<keyword evidence="3" id="KW-1185">Reference proteome</keyword>
<evidence type="ECO:0000259" key="1">
    <source>
        <dbReference type="Pfam" id="PF12697"/>
    </source>
</evidence>
<dbReference type="Gene3D" id="3.40.50.1820">
    <property type="entry name" value="alpha/beta hydrolase"/>
    <property type="match status" value="1"/>
</dbReference>
<feature type="domain" description="AB hydrolase-1" evidence="1">
    <location>
        <begin position="26"/>
        <end position="259"/>
    </location>
</feature>
<dbReference type="RefSeq" id="WP_346096560.1">
    <property type="nucleotide sequence ID" value="NZ_BAAABY010000030.1"/>
</dbReference>
<dbReference type="Pfam" id="PF12697">
    <property type="entry name" value="Abhydrolase_6"/>
    <property type="match status" value="1"/>
</dbReference>